<dbReference type="EMBL" id="LBFC01000015">
    <property type="protein sequence ID" value="ONN27472.1"/>
    <property type="molecule type" value="Genomic_DNA"/>
</dbReference>
<keyword evidence="2" id="KW-1185">Reference proteome</keyword>
<reference evidence="1 2" key="1">
    <citation type="submission" date="2015-06" db="EMBL/GenBank/DDBJ databases">
        <title>Genome sequencing of Thermotogales isolates from hydrothermal vents.</title>
        <authorList>
            <person name="Haverkamp T.H."/>
            <person name="Kublanov I.V."/>
            <person name="Nesbo C.L."/>
        </authorList>
    </citation>
    <scope>NUCLEOTIDE SEQUENCE [LARGE SCALE GENOMIC DNA]</scope>
    <source>
        <strain evidence="2">ik275mar</strain>
    </source>
</reference>
<name>A0ABX3IJX4_9BACT</name>
<evidence type="ECO:0000313" key="1">
    <source>
        <dbReference type="EMBL" id="ONN27472.1"/>
    </source>
</evidence>
<comment type="caution">
    <text evidence="1">The sequence shown here is derived from an EMBL/GenBank/DDBJ whole genome shotgun (WGS) entry which is preliminary data.</text>
</comment>
<dbReference type="RefSeq" id="WP_077198129.1">
    <property type="nucleotide sequence ID" value="NZ_LBFC01000015.1"/>
</dbReference>
<accession>A0ABX3IJX4</accession>
<sequence length="659" mass="79448">MLEKLKNEREKIKNEIEKLINRYDPKYVLSYIAFLYHFDSNDYSKVTYLLREKPILQFLSGVYLKNNNYLIKKPNLKKIYRLIQLTSKYLDLFVFSKYLETESIPTHHIELLKQINPEIYQFQLEDFIDNVFLKLDPFFINKFGFSINDAIDFGKKIIKKIEEKFNDKKEQNLQVTLEDICKIFTLKKDEFNFEGIKDINKLEKYFEFFSCEFGENKNYNSPLDENIIFRKPLIHLKDDEYLCLLPENLIFRFPEIFEYILNNEKTNQTKVWQQYKRIKSLYVEEKVYEFFSRIFPKKNMYRNLKYEKDYEVDLLILFDNKILIVESKSGILTKKALKGNEQRLKTDLKKLTEEAFRQGKRVIEYIKSSKSATFIRKSGKKLQIESSNYSSFYVINVTLETLMNLATNLKELQKFGLFSENEFPWSVYLFDLDIITRHVEYPSIFIHYLKERLKAQKENIFQSFDELSFFAWYLEKGNFQVETLKNYEKPDSIILHSWIDIFDDYYLNGGPPPRLKIENEILKIIKALENVGTFGFSDAISMLLKFDNSTRNKIIEYMNEKISKTKTDHKRHNFLIINKDLGVGFLFVSQYGKQELRERLYYYSNLLKYKYQVKKWIAFGKDVTDKKEYINEFVYLNYPWEYNYELEKTCENILHLSKQ</sequence>
<organism evidence="1 2">
    <name type="scientific">Thermosipho affectus</name>
    <dbReference type="NCBI Taxonomy" id="660294"/>
    <lineage>
        <taxon>Bacteria</taxon>
        <taxon>Thermotogati</taxon>
        <taxon>Thermotogota</taxon>
        <taxon>Thermotogae</taxon>
        <taxon>Thermotogales</taxon>
        <taxon>Fervidobacteriaceae</taxon>
        <taxon>Thermosipho</taxon>
    </lineage>
</organism>
<proteinExistence type="predicted"/>
<protein>
    <recommendedName>
        <fullName evidence="3">NERD domain-containing protein</fullName>
    </recommendedName>
</protein>
<gene>
    <name evidence="1" type="ORF">XJ44_03955</name>
</gene>
<evidence type="ECO:0008006" key="3">
    <source>
        <dbReference type="Google" id="ProtNLM"/>
    </source>
</evidence>
<dbReference type="Proteomes" id="UP000242616">
    <property type="component" value="Unassembled WGS sequence"/>
</dbReference>
<evidence type="ECO:0000313" key="2">
    <source>
        <dbReference type="Proteomes" id="UP000242616"/>
    </source>
</evidence>